<evidence type="ECO:0000313" key="4">
    <source>
        <dbReference type="Proteomes" id="UP000673394"/>
    </source>
</evidence>
<dbReference type="EMBL" id="JAGKSP010000002">
    <property type="protein sequence ID" value="MBP3962248.1"/>
    <property type="molecule type" value="Genomic_DNA"/>
</dbReference>
<dbReference type="Proteomes" id="UP000673394">
    <property type="component" value="Unassembled WGS sequence"/>
</dbReference>
<accession>A0ABS5CAW0</accession>
<proteinExistence type="predicted"/>
<evidence type="ECO:0000256" key="1">
    <source>
        <dbReference type="SAM" id="MobiDB-lite"/>
    </source>
</evidence>
<feature type="region of interest" description="Disordered" evidence="1">
    <location>
        <begin position="71"/>
        <end position="90"/>
    </location>
</feature>
<evidence type="ECO:0008006" key="5">
    <source>
        <dbReference type="Google" id="ProtNLM"/>
    </source>
</evidence>
<dbReference type="RefSeq" id="WP_210656344.1">
    <property type="nucleotide sequence ID" value="NZ_JAGKSP010000002.1"/>
</dbReference>
<organism evidence="3 4">
    <name type="scientific">Paenibacillus lignilyticus</name>
    <dbReference type="NCBI Taxonomy" id="1172615"/>
    <lineage>
        <taxon>Bacteria</taxon>
        <taxon>Bacillati</taxon>
        <taxon>Bacillota</taxon>
        <taxon>Bacilli</taxon>
        <taxon>Bacillales</taxon>
        <taxon>Paenibacillaceae</taxon>
        <taxon>Paenibacillus</taxon>
    </lineage>
</organism>
<dbReference type="PROSITE" id="PS51257">
    <property type="entry name" value="PROKAR_LIPOPROTEIN"/>
    <property type="match status" value="1"/>
</dbReference>
<feature type="chain" id="PRO_5045049370" description="Lipoprotein" evidence="2">
    <location>
        <begin position="20"/>
        <end position="90"/>
    </location>
</feature>
<gene>
    <name evidence="3" type="ORF">I8J30_05945</name>
</gene>
<evidence type="ECO:0000256" key="2">
    <source>
        <dbReference type="SAM" id="SignalP"/>
    </source>
</evidence>
<keyword evidence="2" id="KW-0732">Signal</keyword>
<keyword evidence="4" id="KW-1185">Reference proteome</keyword>
<sequence length="90" mass="10627">MRRIVMLLFSLCLSISLLAACGNNDNDGRPEMKMKYKEDIPLRNDPEYDDRDNRVFDSDRDDRFIDDEDIRLTPRGMPRGNQNMAPNYNR</sequence>
<comment type="caution">
    <text evidence="3">The sequence shown here is derived from an EMBL/GenBank/DDBJ whole genome shotgun (WGS) entry which is preliminary data.</text>
</comment>
<feature type="signal peptide" evidence="2">
    <location>
        <begin position="1"/>
        <end position="19"/>
    </location>
</feature>
<feature type="compositionally biased region" description="Basic and acidic residues" evidence="1">
    <location>
        <begin position="26"/>
        <end position="56"/>
    </location>
</feature>
<feature type="compositionally biased region" description="Polar residues" evidence="1">
    <location>
        <begin position="80"/>
        <end position="90"/>
    </location>
</feature>
<name>A0ABS5CAW0_9BACL</name>
<evidence type="ECO:0000313" key="3">
    <source>
        <dbReference type="EMBL" id="MBP3962248.1"/>
    </source>
</evidence>
<reference evidence="3 4" key="1">
    <citation type="submission" date="2021-04" db="EMBL/GenBank/DDBJ databases">
        <title>Paenibacillus sp. DLE-14 whole genome sequence.</title>
        <authorList>
            <person name="Ham Y.J."/>
        </authorList>
    </citation>
    <scope>NUCLEOTIDE SEQUENCE [LARGE SCALE GENOMIC DNA]</scope>
    <source>
        <strain evidence="3 4">DLE-14</strain>
    </source>
</reference>
<feature type="region of interest" description="Disordered" evidence="1">
    <location>
        <begin position="24"/>
        <end position="56"/>
    </location>
</feature>
<protein>
    <recommendedName>
        <fullName evidence="5">Lipoprotein</fullName>
    </recommendedName>
</protein>